<evidence type="ECO:0000256" key="4">
    <source>
        <dbReference type="ARBA" id="ARBA00022989"/>
    </source>
</evidence>
<keyword evidence="6" id="KW-1003">Cell membrane</keyword>
<comment type="subcellular location">
    <subcellularLocation>
        <location evidence="6">Cell membrane</location>
        <topology evidence="6">Multi-pass membrane protein</topology>
    </subcellularLocation>
    <subcellularLocation>
        <location evidence="1">Membrane</location>
    </subcellularLocation>
</comment>
<sequence>MSTIFIPNPPAHQLKPNQQILRKRQYAALIFLAGLVCLTFALGAWQLWRANQKQSLIEQITTQQRLPELTWSQGSPPPWRVLLLDGEWLNHAEIMLDQRMLDGKLGYHLITPFRLKDGSIVMINRGWWSPGERMLPPVAQDPPRVTIQPWPRFIELGATPIQGRVFQNLDLGRFAAWAHLPMPIAYGVAQDAPAGIYPLTVDRPLGVARHLAYALSWWLMSALGAYLWWQFYSAARRGYVSKG</sequence>
<dbReference type="AlphaFoldDB" id="A0A6M8SPK2"/>
<evidence type="ECO:0000256" key="2">
    <source>
        <dbReference type="ARBA" id="ARBA00007165"/>
    </source>
</evidence>
<protein>
    <recommendedName>
        <fullName evidence="6">SURF1-like protein</fullName>
    </recommendedName>
</protein>
<name>A0A6M8SPK2_9NEIS</name>
<dbReference type="GO" id="GO:0005886">
    <property type="term" value="C:plasma membrane"/>
    <property type="evidence" value="ECO:0007669"/>
    <property type="project" value="UniProtKB-SubCell"/>
</dbReference>
<evidence type="ECO:0000256" key="1">
    <source>
        <dbReference type="ARBA" id="ARBA00004370"/>
    </source>
</evidence>
<dbReference type="InterPro" id="IPR002994">
    <property type="entry name" value="Surf1/Shy1"/>
</dbReference>
<evidence type="ECO:0000313" key="8">
    <source>
        <dbReference type="Proteomes" id="UP000504844"/>
    </source>
</evidence>
<gene>
    <name evidence="7" type="ORF">HQN60_04850</name>
</gene>
<dbReference type="KEGG" id="dee:HQN60_04850"/>
<dbReference type="PROSITE" id="PS50895">
    <property type="entry name" value="SURF1"/>
    <property type="match status" value="1"/>
</dbReference>
<keyword evidence="5 6" id="KW-0472">Membrane</keyword>
<comment type="similarity">
    <text evidence="2 6">Belongs to the SURF1 family.</text>
</comment>
<dbReference type="InterPro" id="IPR045214">
    <property type="entry name" value="Surf1/Surf4"/>
</dbReference>
<proteinExistence type="inferred from homology"/>
<dbReference type="Proteomes" id="UP000504844">
    <property type="component" value="Chromosome"/>
</dbReference>
<evidence type="ECO:0000256" key="6">
    <source>
        <dbReference type="RuleBase" id="RU363076"/>
    </source>
</evidence>
<evidence type="ECO:0000313" key="7">
    <source>
        <dbReference type="EMBL" id="QKJ66094.1"/>
    </source>
</evidence>
<dbReference type="EMBL" id="CP054143">
    <property type="protein sequence ID" value="QKJ66094.1"/>
    <property type="molecule type" value="Genomic_DNA"/>
</dbReference>
<keyword evidence="4 6" id="KW-1133">Transmembrane helix</keyword>
<dbReference type="PANTHER" id="PTHR23427">
    <property type="entry name" value="SURFEIT LOCUS PROTEIN"/>
    <property type="match status" value="1"/>
</dbReference>
<feature type="transmembrane region" description="Helical" evidence="6">
    <location>
        <begin position="211"/>
        <end position="229"/>
    </location>
</feature>
<accession>A0A6M8SPK2</accession>
<dbReference type="CDD" id="cd06662">
    <property type="entry name" value="SURF1"/>
    <property type="match status" value="1"/>
</dbReference>
<dbReference type="RefSeq" id="WP_173532598.1">
    <property type="nucleotide sequence ID" value="NZ_CP054143.1"/>
</dbReference>
<reference evidence="7 8" key="1">
    <citation type="submission" date="2020-05" db="EMBL/GenBank/DDBJ databases">
        <title>Complete genome sequence of Deefgea sp. D17.</title>
        <authorList>
            <person name="Bae J.-W."/>
            <person name="Han J.E."/>
        </authorList>
    </citation>
    <scope>NUCLEOTIDE SEQUENCE [LARGE SCALE GENOMIC DNA]</scope>
    <source>
        <strain evidence="7 8">D17</strain>
    </source>
</reference>
<feature type="transmembrane region" description="Helical" evidence="6">
    <location>
        <begin position="26"/>
        <end position="48"/>
    </location>
</feature>
<organism evidence="7 8">
    <name type="scientific">Deefgea piscis</name>
    <dbReference type="NCBI Taxonomy" id="2739061"/>
    <lineage>
        <taxon>Bacteria</taxon>
        <taxon>Pseudomonadati</taxon>
        <taxon>Pseudomonadota</taxon>
        <taxon>Betaproteobacteria</taxon>
        <taxon>Neisseriales</taxon>
        <taxon>Chitinibacteraceae</taxon>
        <taxon>Deefgea</taxon>
    </lineage>
</organism>
<keyword evidence="3 6" id="KW-0812">Transmembrane</keyword>
<evidence type="ECO:0000256" key="5">
    <source>
        <dbReference type="ARBA" id="ARBA00023136"/>
    </source>
</evidence>
<evidence type="ECO:0000256" key="3">
    <source>
        <dbReference type="ARBA" id="ARBA00022692"/>
    </source>
</evidence>
<dbReference type="PANTHER" id="PTHR23427:SF2">
    <property type="entry name" value="SURFEIT LOCUS PROTEIN 1"/>
    <property type="match status" value="1"/>
</dbReference>
<dbReference type="Pfam" id="PF02104">
    <property type="entry name" value="SURF1"/>
    <property type="match status" value="1"/>
</dbReference>
<keyword evidence="8" id="KW-1185">Reference proteome</keyword>